<organism evidence="2">
    <name type="scientific">Anguilla anguilla</name>
    <name type="common">European freshwater eel</name>
    <name type="synonym">Muraena anguilla</name>
    <dbReference type="NCBI Taxonomy" id="7936"/>
    <lineage>
        <taxon>Eukaryota</taxon>
        <taxon>Metazoa</taxon>
        <taxon>Chordata</taxon>
        <taxon>Craniata</taxon>
        <taxon>Vertebrata</taxon>
        <taxon>Euteleostomi</taxon>
        <taxon>Actinopterygii</taxon>
        <taxon>Neopterygii</taxon>
        <taxon>Teleostei</taxon>
        <taxon>Anguilliformes</taxon>
        <taxon>Anguillidae</taxon>
        <taxon>Anguilla</taxon>
    </lineage>
</organism>
<name>A0A0E9U593_ANGAN</name>
<protein>
    <submittedName>
        <fullName evidence="2">Uncharacterized protein</fullName>
    </submittedName>
</protein>
<keyword evidence="1" id="KW-1133">Transmembrane helix</keyword>
<proteinExistence type="predicted"/>
<feature type="transmembrane region" description="Helical" evidence="1">
    <location>
        <begin position="6"/>
        <end position="34"/>
    </location>
</feature>
<evidence type="ECO:0000313" key="2">
    <source>
        <dbReference type="EMBL" id="JAH60907.1"/>
    </source>
</evidence>
<evidence type="ECO:0000256" key="1">
    <source>
        <dbReference type="SAM" id="Phobius"/>
    </source>
</evidence>
<dbReference type="AlphaFoldDB" id="A0A0E9U593"/>
<accession>A0A0E9U593</accession>
<keyword evidence="1" id="KW-0812">Transmembrane</keyword>
<reference evidence="2" key="2">
    <citation type="journal article" date="2015" name="Fish Shellfish Immunol.">
        <title>Early steps in the European eel (Anguilla anguilla)-Vibrio vulnificus interaction in the gills: Role of the RtxA13 toxin.</title>
        <authorList>
            <person name="Callol A."/>
            <person name="Pajuelo D."/>
            <person name="Ebbesson L."/>
            <person name="Teles M."/>
            <person name="MacKenzie S."/>
            <person name="Amaro C."/>
        </authorList>
    </citation>
    <scope>NUCLEOTIDE SEQUENCE</scope>
</reference>
<keyword evidence="1" id="KW-0472">Membrane</keyword>
<reference evidence="2" key="1">
    <citation type="submission" date="2014-11" db="EMBL/GenBank/DDBJ databases">
        <authorList>
            <person name="Amaro Gonzalez C."/>
        </authorList>
    </citation>
    <scope>NUCLEOTIDE SEQUENCE</scope>
</reference>
<dbReference type="EMBL" id="GBXM01047670">
    <property type="protein sequence ID" value="JAH60907.1"/>
    <property type="molecule type" value="Transcribed_RNA"/>
</dbReference>
<sequence length="49" mass="5720">MANSQFSISYFSSFCTHAIFLKLVTFLLYFLFLLSCQSDSHMYSPSFTF</sequence>